<dbReference type="Proteomes" id="UP000436989">
    <property type="component" value="Unassembled WGS sequence"/>
</dbReference>
<evidence type="ECO:0000313" key="3">
    <source>
        <dbReference type="Proteomes" id="UP000436989"/>
    </source>
</evidence>
<proteinExistence type="predicted"/>
<reference evidence="2 3" key="1">
    <citation type="submission" date="2019-12" db="EMBL/GenBank/DDBJ databases">
        <authorList>
            <person name="Shi Y."/>
        </authorList>
    </citation>
    <scope>NUCLEOTIDE SEQUENCE [LARGE SCALE GENOMIC DNA]</scope>
    <source>
        <strain evidence="2 3">JCM 17929</strain>
    </source>
</reference>
<dbReference type="AlphaFoldDB" id="A0A6N8GR64"/>
<dbReference type="EMBL" id="WOGU01000019">
    <property type="protein sequence ID" value="MUN64760.1"/>
    <property type="molecule type" value="Genomic_DNA"/>
</dbReference>
<comment type="caution">
    <text evidence="2">The sequence shown here is derived from an EMBL/GenBank/DDBJ whole genome shotgun (WGS) entry which is preliminary data.</text>
</comment>
<feature type="domain" description="ABM" evidence="1">
    <location>
        <begin position="13"/>
        <end position="70"/>
    </location>
</feature>
<protein>
    <recommendedName>
        <fullName evidence="1">ABM domain-containing protein</fullName>
    </recommendedName>
</protein>
<dbReference type="InterPro" id="IPR007138">
    <property type="entry name" value="ABM_dom"/>
</dbReference>
<name>A0A6N8GR64_9MICC</name>
<dbReference type="SUPFAM" id="SSF54909">
    <property type="entry name" value="Dimeric alpha+beta barrel"/>
    <property type="match status" value="1"/>
</dbReference>
<evidence type="ECO:0000313" key="2">
    <source>
        <dbReference type="EMBL" id="MUN64760.1"/>
    </source>
</evidence>
<evidence type="ECO:0000259" key="1">
    <source>
        <dbReference type="Pfam" id="PF03992"/>
    </source>
</evidence>
<accession>A0A6N8GR64</accession>
<dbReference type="Gene3D" id="3.30.70.100">
    <property type="match status" value="1"/>
</dbReference>
<dbReference type="InterPro" id="IPR011008">
    <property type="entry name" value="Dimeric_a/b-barrel"/>
</dbReference>
<keyword evidence="3" id="KW-1185">Reference proteome</keyword>
<dbReference type="Pfam" id="PF03992">
    <property type="entry name" value="ABM"/>
    <property type="match status" value="1"/>
</dbReference>
<organism evidence="2 3">
    <name type="scientific">Kocuria sediminis</name>
    <dbReference type="NCBI Taxonomy" id="1038857"/>
    <lineage>
        <taxon>Bacteria</taxon>
        <taxon>Bacillati</taxon>
        <taxon>Actinomycetota</taxon>
        <taxon>Actinomycetes</taxon>
        <taxon>Micrococcales</taxon>
        <taxon>Micrococcaceae</taxon>
        <taxon>Kocuria</taxon>
    </lineage>
</organism>
<dbReference type="RefSeq" id="WP_156270639.1">
    <property type="nucleotide sequence ID" value="NZ_WOGU01000019.1"/>
</dbReference>
<gene>
    <name evidence="2" type="ORF">GMA12_16705</name>
</gene>
<sequence>MGAAVMTTIDTVIEPEREPELIEGFRRMTEGRQPEGLIRSELLRGQGGAWRIQTTWRDREALLALRASGETPAALALLDRLGAQHSHTVHTVERSIEV</sequence>